<protein>
    <submittedName>
        <fullName evidence="2">Uncharacterized protein</fullName>
    </submittedName>
</protein>
<feature type="region of interest" description="Disordered" evidence="1">
    <location>
        <begin position="103"/>
        <end position="128"/>
    </location>
</feature>
<dbReference type="AlphaFoldDB" id="A0A4C1TJB1"/>
<reference evidence="2 3" key="1">
    <citation type="journal article" date="2019" name="Commun. Biol.">
        <title>The bagworm genome reveals a unique fibroin gene that provides high tensile strength.</title>
        <authorList>
            <person name="Kono N."/>
            <person name="Nakamura H."/>
            <person name="Ohtoshi R."/>
            <person name="Tomita M."/>
            <person name="Numata K."/>
            <person name="Arakawa K."/>
        </authorList>
    </citation>
    <scope>NUCLEOTIDE SEQUENCE [LARGE SCALE GENOMIC DNA]</scope>
</reference>
<accession>A0A4C1TJB1</accession>
<comment type="caution">
    <text evidence="2">The sequence shown here is derived from an EMBL/GenBank/DDBJ whole genome shotgun (WGS) entry which is preliminary data.</text>
</comment>
<proteinExistence type="predicted"/>
<dbReference type="PANTHER" id="PTHR33327">
    <property type="entry name" value="ENDONUCLEASE"/>
    <property type="match status" value="1"/>
</dbReference>
<evidence type="ECO:0000313" key="2">
    <source>
        <dbReference type="EMBL" id="GBP13391.1"/>
    </source>
</evidence>
<dbReference type="PANTHER" id="PTHR33327:SF3">
    <property type="entry name" value="RNA-DIRECTED DNA POLYMERASE"/>
    <property type="match status" value="1"/>
</dbReference>
<dbReference type="Proteomes" id="UP000299102">
    <property type="component" value="Unassembled WGS sequence"/>
</dbReference>
<dbReference type="EMBL" id="BGZK01000057">
    <property type="protein sequence ID" value="GBP13391.1"/>
    <property type="molecule type" value="Genomic_DNA"/>
</dbReference>
<evidence type="ECO:0000256" key="1">
    <source>
        <dbReference type="SAM" id="MobiDB-lite"/>
    </source>
</evidence>
<organism evidence="2 3">
    <name type="scientific">Eumeta variegata</name>
    <name type="common">Bagworm moth</name>
    <name type="synonym">Eumeta japonica</name>
    <dbReference type="NCBI Taxonomy" id="151549"/>
    <lineage>
        <taxon>Eukaryota</taxon>
        <taxon>Metazoa</taxon>
        <taxon>Ecdysozoa</taxon>
        <taxon>Arthropoda</taxon>
        <taxon>Hexapoda</taxon>
        <taxon>Insecta</taxon>
        <taxon>Pterygota</taxon>
        <taxon>Neoptera</taxon>
        <taxon>Endopterygota</taxon>
        <taxon>Lepidoptera</taxon>
        <taxon>Glossata</taxon>
        <taxon>Ditrysia</taxon>
        <taxon>Tineoidea</taxon>
        <taxon>Psychidae</taxon>
        <taxon>Oiketicinae</taxon>
        <taxon>Eumeta</taxon>
    </lineage>
</organism>
<name>A0A4C1TJB1_EUMVA</name>
<dbReference type="OrthoDB" id="6260718at2759"/>
<gene>
    <name evidence="2" type="ORF">EVAR_4153_1</name>
</gene>
<keyword evidence="3" id="KW-1185">Reference proteome</keyword>
<sequence length="166" mass="18834">MHEELGDRKPSQFLRHLQSLANNMPEDILKTVWLDRFSVNIQTVVAAQPSAAVEVLAEVADRVHEIAPPSLHIAASSSDWEYEHLSFCDAMAKETELRKQIKNLMSRDSQSRSKTRKTQRGHSSVQSQSNYKKFPLCWYSKFGKKAISRSSMISNRETKWAIGDGG</sequence>
<evidence type="ECO:0000313" key="3">
    <source>
        <dbReference type="Proteomes" id="UP000299102"/>
    </source>
</evidence>